<dbReference type="PANTHER" id="PTHR43798">
    <property type="entry name" value="MONOACYLGLYCEROL LIPASE"/>
    <property type="match status" value="1"/>
</dbReference>
<dbReference type="Proteomes" id="UP000515811">
    <property type="component" value="Chromosome"/>
</dbReference>
<evidence type="ECO:0000313" key="2">
    <source>
        <dbReference type="EMBL" id="QNN59085.1"/>
    </source>
</evidence>
<keyword evidence="3" id="KW-1185">Reference proteome</keyword>
<evidence type="ECO:0000313" key="3">
    <source>
        <dbReference type="Proteomes" id="UP000515811"/>
    </source>
</evidence>
<feature type="domain" description="AB hydrolase-1" evidence="1">
    <location>
        <begin position="21"/>
        <end position="244"/>
    </location>
</feature>
<dbReference type="RefSeq" id="WP_187599992.1">
    <property type="nucleotide sequence ID" value="NZ_CP060714.1"/>
</dbReference>
<name>A0A7G9RU10_9BURK</name>
<keyword evidence="2" id="KW-0378">Hydrolase</keyword>
<dbReference type="EMBL" id="CP060714">
    <property type="protein sequence ID" value="QNN59085.1"/>
    <property type="molecule type" value="Genomic_DNA"/>
</dbReference>
<dbReference type="GO" id="GO:0016787">
    <property type="term" value="F:hydrolase activity"/>
    <property type="evidence" value="ECO:0007669"/>
    <property type="project" value="UniProtKB-KW"/>
</dbReference>
<proteinExistence type="predicted"/>
<dbReference type="Gene3D" id="3.40.50.1820">
    <property type="entry name" value="alpha/beta hydrolase"/>
    <property type="match status" value="1"/>
</dbReference>
<dbReference type="InterPro" id="IPR000073">
    <property type="entry name" value="AB_hydrolase_1"/>
</dbReference>
<dbReference type="InterPro" id="IPR050266">
    <property type="entry name" value="AB_hydrolase_sf"/>
</dbReference>
<gene>
    <name evidence="2" type="ORF">H9K76_09995</name>
</gene>
<reference evidence="2 3" key="1">
    <citation type="submission" date="2020-08" db="EMBL/GenBank/DDBJ databases">
        <title>Genome sequence of Diaphorobacter ruginosibacter DSM 27467T.</title>
        <authorList>
            <person name="Hyun D.-W."/>
            <person name="Bae J.-W."/>
        </authorList>
    </citation>
    <scope>NUCLEOTIDE SEQUENCE [LARGE SCALE GENOMIC DNA]</scope>
    <source>
        <strain evidence="2 3">DSM 27467</strain>
    </source>
</reference>
<dbReference type="Pfam" id="PF12697">
    <property type="entry name" value="Abhydrolase_6"/>
    <property type="match status" value="1"/>
</dbReference>
<organism evidence="2 3">
    <name type="scientific">Diaphorobacter ruginosibacter</name>
    <dbReference type="NCBI Taxonomy" id="1715720"/>
    <lineage>
        <taxon>Bacteria</taxon>
        <taxon>Pseudomonadati</taxon>
        <taxon>Pseudomonadota</taxon>
        <taxon>Betaproteobacteria</taxon>
        <taxon>Burkholderiales</taxon>
        <taxon>Comamonadaceae</taxon>
        <taxon>Diaphorobacter</taxon>
    </lineage>
</organism>
<sequence length="252" mass="27532">MNAATQQLQEGQASAAPKAVLLLIPGMLNGNDIWDGVIDVLSMKAGDSIRVVIGDVLTQSTIEDMARDAWRCLDGVAPGTPFYVAGFSMGGYVALEMLANQKHPIREAWLLSTSALPESHASAPMREKAITSFESDFEKTIQNTARWGTFEKTAEQLQPVVQSMRKLGAATAIRQTRAIMKRSDHRDRLRGLDIPVHIICGKEDRITPMALSQELARTIPSAQLQVIERTGHMLPFEQPALLAESMGARIVG</sequence>
<dbReference type="KEGG" id="drg:H9K76_09995"/>
<accession>A0A7G9RU10</accession>
<evidence type="ECO:0000259" key="1">
    <source>
        <dbReference type="Pfam" id="PF12697"/>
    </source>
</evidence>
<dbReference type="AlphaFoldDB" id="A0A7G9RU10"/>
<dbReference type="SUPFAM" id="SSF53474">
    <property type="entry name" value="alpha/beta-Hydrolases"/>
    <property type="match status" value="1"/>
</dbReference>
<dbReference type="InterPro" id="IPR029058">
    <property type="entry name" value="AB_hydrolase_fold"/>
</dbReference>
<protein>
    <submittedName>
        <fullName evidence="2">Alpha/beta hydrolase</fullName>
    </submittedName>
</protein>